<accession>A0ABZ2C6U8</accession>
<dbReference type="EMBL" id="CP133270">
    <property type="protein sequence ID" value="WVX67400.1"/>
    <property type="molecule type" value="Genomic_DNA"/>
</dbReference>
<organism evidence="2 3">
    <name type="scientific">Candidatus Bealeia paramacronuclearis</name>
    <dbReference type="NCBI Taxonomy" id="1921001"/>
    <lineage>
        <taxon>Bacteria</taxon>
        <taxon>Pseudomonadati</taxon>
        <taxon>Pseudomonadota</taxon>
        <taxon>Alphaproteobacteria</taxon>
        <taxon>Holosporales</taxon>
        <taxon>Holosporaceae</taxon>
        <taxon>Candidatus Bealeia</taxon>
    </lineage>
</organism>
<keyword evidence="3" id="KW-1185">Reference proteome</keyword>
<protein>
    <submittedName>
        <fullName evidence="2">DUF2066 domain-containing protein</fullName>
    </submittedName>
</protein>
<reference evidence="2 3" key="1">
    <citation type="journal article" date="2024" name="Environ. Microbiol.">
        <title>Novel evolutionary insights on the interactions of the Holosporales (Alphaproteobacteria) with eukaryotic hosts from comparative genomics.</title>
        <authorList>
            <person name="Giovannini M."/>
            <person name="Petroni G."/>
            <person name="Castelli M."/>
        </authorList>
    </citation>
    <scope>NUCLEOTIDE SEQUENCE [LARGE SCALE GENOMIC DNA]</scope>
    <source>
        <strain evidence="2 3">US_Bl 15I1</strain>
    </source>
</reference>
<gene>
    <name evidence="2" type="ORF">Bealeia1_01602</name>
</gene>
<feature type="chain" id="PRO_5046095774" evidence="1">
    <location>
        <begin position="21"/>
        <end position="204"/>
    </location>
</feature>
<evidence type="ECO:0000313" key="2">
    <source>
        <dbReference type="EMBL" id="WVX67400.1"/>
    </source>
</evidence>
<sequence length="204" mass="21975">MKKVLLLIVLALFIAYDLSAQGDSYFVTGIKVSATADSAAKAREDAINQGYALAYQKLISNMGDLGQATRADVPPLESLMSMVADFSIDQEKNTSVSYTASLSFQFDPAPTNAWISATSAPANLLSQTLDPLGATEGKVTVFIPITGLQDLKNKTGLLQKICHTRNITLQQMTHQGALLTIYTTLPLEKIQAGAQDHNLPIVFQ</sequence>
<evidence type="ECO:0000256" key="1">
    <source>
        <dbReference type="SAM" id="SignalP"/>
    </source>
</evidence>
<evidence type="ECO:0000313" key="3">
    <source>
        <dbReference type="Proteomes" id="UP001330434"/>
    </source>
</evidence>
<feature type="signal peptide" evidence="1">
    <location>
        <begin position="1"/>
        <end position="20"/>
    </location>
</feature>
<proteinExistence type="predicted"/>
<keyword evidence="1" id="KW-0732">Signal</keyword>
<dbReference type="Proteomes" id="UP001330434">
    <property type="component" value="Chromosome"/>
</dbReference>
<dbReference type="RefSeq" id="WP_331256158.1">
    <property type="nucleotide sequence ID" value="NZ_CP133270.1"/>
</dbReference>
<name>A0ABZ2C6U8_9PROT</name>